<protein>
    <submittedName>
        <fullName evidence="1">Uncharacterized protein</fullName>
    </submittedName>
</protein>
<dbReference type="AlphaFoldDB" id="T0KVC3"/>
<sequence length="16" mass="2097">MLLRLLVYRDVRWCLF</sequence>
<dbReference type="HOGENOM" id="CLU_3433113_0_0_1"/>
<dbReference type="Proteomes" id="UP000015530">
    <property type="component" value="Unassembled WGS sequence"/>
</dbReference>
<organism evidence="1 2">
    <name type="scientific">Colletotrichum gloeosporioides (strain Cg-14)</name>
    <name type="common">Anthracnose fungus</name>
    <name type="synonym">Glomerella cingulata</name>
    <dbReference type="NCBI Taxonomy" id="1237896"/>
    <lineage>
        <taxon>Eukaryota</taxon>
        <taxon>Fungi</taxon>
        <taxon>Dikarya</taxon>
        <taxon>Ascomycota</taxon>
        <taxon>Pezizomycotina</taxon>
        <taxon>Sordariomycetes</taxon>
        <taxon>Hypocreomycetidae</taxon>
        <taxon>Glomerellales</taxon>
        <taxon>Glomerellaceae</taxon>
        <taxon>Colletotrichum</taxon>
        <taxon>Colletotrichum gloeosporioides species complex</taxon>
    </lineage>
</organism>
<dbReference type="EMBL" id="AMYD01000041">
    <property type="protein sequence ID" value="EQB59462.1"/>
    <property type="molecule type" value="Genomic_DNA"/>
</dbReference>
<proteinExistence type="predicted"/>
<accession>T0KVC3</accession>
<gene>
    <name evidence="1" type="ORF">CGLO_00141</name>
</gene>
<name>T0KVC3_COLGC</name>
<reference evidence="2" key="1">
    <citation type="journal article" date="2013" name="Mol. Plant Microbe Interact.">
        <title>Global aspects of pacC regulation of pathogenicity genes in Colletotrichum gloeosporioides as revealed by transcriptome analysis.</title>
        <authorList>
            <person name="Alkan N."/>
            <person name="Meng X."/>
            <person name="Friedlander G."/>
            <person name="Reuveni E."/>
            <person name="Sukno S."/>
            <person name="Sherman A."/>
            <person name="Thon M."/>
            <person name="Fluhr R."/>
            <person name="Prusky D."/>
        </authorList>
    </citation>
    <scope>NUCLEOTIDE SEQUENCE [LARGE SCALE GENOMIC DNA]</scope>
    <source>
        <strain evidence="2">Cg-14</strain>
    </source>
</reference>
<evidence type="ECO:0000313" key="1">
    <source>
        <dbReference type="EMBL" id="EQB59462.1"/>
    </source>
</evidence>
<evidence type="ECO:0000313" key="2">
    <source>
        <dbReference type="Proteomes" id="UP000015530"/>
    </source>
</evidence>
<comment type="caution">
    <text evidence="1">The sequence shown here is derived from an EMBL/GenBank/DDBJ whole genome shotgun (WGS) entry which is preliminary data.</text>
</comment>